<name>A0A927KAY4_9ACTN</name>
<evidence type="ECO:0000256" key="1">
    <source>
        <dbReference type="SAM" id="MobiDB-lite"/>
    </source>
</evidence>
<proteinExistence type="predicted"/>
<dbReference type="SUPFAM" id="SSF52540">
    <property type="entry name" value="P-loop containing nucleoside triphosphate hydrolases"/>
    <property type="match status" value="1"/>
</dbReference>
<keyword evidence="3" id="KW-1185">Reference proteome</keyword>
<evidence type="ECO:0000313" key="3">
    <source>
        <dbReference type="Proteomes" id="UP000616839"/>
    </source>
</evidence>
<organism evidence="2 3">
    <name type="scientific">Nocardioides donggukensis</name>
    <dbReference type="NCBI Taxonomy" id="2774019"/>
    <lineage>
        <taxon>Bacteria</taxon>
        <taxon>Bacillati</taxon>
        <taxon>Actinomycetota</taxon>
        <taxon>Actinomycetes</taxon>
        <taxon>Propionibacteriales</taxon>
        <taxon>Nocardioidaceae</taxon>
        <taxon>Nocardioides</taxon>
    </lineage>
</organism>
<sequence length="402" mass="43772">MSPSDSLLLPDGARLVHIGPHKTGSTAVQVSMIEARAALAGHGAAYVGFEEPDPSSSRPTAQRPKKAGWALGIAGRPAGTEAPDISHWHDLVAEVEAAGGSRVCISNEDFGRARPQEIRRVVDDLGGDAVHVVAVARRLDRYLPSQWQERVKAGERRSYAEWLRVVLDRESEEWDWDRHNVWHAHDTAQLVRRWVDVVGPERFTLIVADESDRMMLHRTFEGLLGLPTGTLENHADRSNRSLSWPETELLRAVNRELATLKVGVKQRRVLVKGGLIADMNARVAPPAGPRTPPLPSWAAEQVRAISDRRVADLERSGCRIVGEVSSLLVPDDVPVGDPAELPAVSVETAASAVVAAATAARRPQLDRSTAGEPRREAPPTPDPPPGLVDRLARRLKRAGTTS</sequence>
<dbReference type="EMBL" id="JACYXZ010000004">
    <property type="protein sequence ID" value="MBD8870865.1"/>
    <property type="molecule type" value="Genomic_DNA"/>
</dbReference>
<dbReference type="InterPro" id="IPR027417">
    <property type="entry name" value="P-loop_NTPase"/>
</dbReference>
<gene>
    <name evidence="2" type="ORF">IE331_14645</name>
</gene>
<dbReference type="Proteomes" id="UP000616839">
    <property type="component" value="Unassembled WGS sequence"/>
</dbReference>
<protein>
    <submittedName>
        <fullName evidence="2">Uncharacterized protein</fullName>
    </submittedName>
</protein>
<accession>A0A927KAY4</accession>
<reference evidence="2" key="1">
    <citation type="submission" date="2020-09" db="EMBL/GenBank/DDBJ databases">
        <title>Nocardioides sp. strain MJB4 16S ribosomal RNA gene Genome sequencing and assembly.</title>
        <authorList>
            <person name="Kim I."/>
        </authorList>
    </citation>
    <scope>NUCLEOTIDE SEQUENCE</scope>
    <source>
        <strain evidence="2">MJB4</strain>
    </source>
</reference>
<dbReference type="RefSeq" id="WP_192144200.1">
    <property type="nucleotide sequence ID" value="NZ_JACYXZ010000004.1"/>
</dbReference>
<dbReference type="AlphaFoldDB" id="A0A927KAY4"/>
<evidence type="ECO:0000313" key="2">
    <source>
        <dbReference type="EMBL" id="MBD8870865.1"/>
    </source>
</evidence>
<feature type="region of interest" description="Disordered" evidence="1">
    <location>
        <begin position="357"/>
        <end position="389"/>
    </location>
</feature>
<comment type="caution">
    <text evidence="2">The sequence shown here is derived from an EMBL/GenBank/DDBJ whole genome shotgun (WGS) entry which is preliminary data.</text>
</comment>